<comment type="caution">
    <text evidence="1">The sequence shown here is derived from an EMBL/GenBank/DDBJ whole genome shotgun (WGS) entry which is preliminary data.</text>
</comment>
<feature type="non-terminal residue" evidence="1">
    <location>
        <position position="52"/>
    </location>
</feature>
<accession>A0A3N6MAQ1</accession>
<evidence type="ECO:0000313" key="2">
    <source>
        <dbReference type="Proteomes" id="UP000281431"/>
    </source>
</evidence>
<dbReference type="AlphaFoldDB" id="A0A3N6MAQ1"/>
<evidence type="ECO:0000313" key="1">
    <source>
        <dbReference type="EMBL" id="RQG99577.1"/>
    </source>
</evidence>
<keyword evidence="2" id="KW-1185">Reference proteome</keyword>
<dbReference type="Proteomes" id="UP000281431">
    <property type="component" value="Unassembled WGS sequence"/>
</dbReference>
<protein>
    <submittedName>
        <fullName evidence="1">IS5/IS1182 family transposase</fullName>
    </submittedName>
</protein>
<gene>
    <name evidence="1" type="ORF">EA472_12955</name>
</gene>
<name>A0A3N6MAQ1_NATCH</name>
<sequence length="52" mass="6189">MSSATLQDEPWIDEFFNLVAVETLPLFEYLDFDFLSEYDVFAPDERGRTRDH</sequence>
<organism evidence="1 2">
    <name type="scientific">Natrarchaeobius chitinivorans</name>
    <dbReference type="NCBI Taxonomy" id="1679083"/>
    <lineage>
        <taxon>Archaea</taxon>
        <taxon>Methanobacteriati</taxon>
        <taxon>Methanobacteriota</taxon>
        <taxon>Stenosarchaea group</taxon>
        <taxon>Halobacteria</taxon>
        <taxon>Halobacteriales</taxon>
        <taxon>Natrialbaceae</taxon>
        <taxon>Natrarchaeobius</taxon>
    </lineage>
</organism>
<proteinExistence type="predicted"/>
<reference evidence="1 2" key="1">
    <citation type="submission" date="2018-10" db="EMBL/GenBank/DDBJ databases">
        <title>Natrarchaeobius chitinivorans gen. nov., sp. nov., and Natrarchaeobius haloalkaliphilus sp. nov., alkaliphilic, chitin-utilizing haloarchaea from hypersaline alkaline lakes.</title>
        <authorList>
            <person name="Sorokin D.Y."/>
            <person name="Elcheninov A.G."/>
            <person name="Kostrikina N.A."/>
            <person name="Bale N.J."/>
            <person name="Sinninghe Damste J.S."/>
            <person name="Khijniak T.V."/>
            <person name="Kublanov I.V."/>
            <person name="Toshchakov S.V."/>
        </authorList>
    </citation>
    <scope>NUCLEOTIDE SEQUENCE [LARGE SCALE GENOMIC DNA]</scope>
    <source>
        <strain evidence="1 2">AArcht7</strain>
    </source>
</reference>
<dbReference type="EMBL" id="REFZ01000008">
    <property type="protein sequence ID" value="RQG99577.1"/>
    <property type="molecule type" value="Genomic_DNA"/>
</dbReference>